<dbReference type="Gene3D" id="3.30.420.40">
    <property type="match status" value="2"/>
</dbReference>
<accession>A0AA39WDC9</accession>
<dbReference type="CDD" id="cd10170">
    <property type="entry name" value="ASKHA_NBD_HSP70"/>
    <property type="match status" value="1"/>
</dbReference>
<sequence length="578" mass="64595">MDIEFEDLTIHDRKIIVGIDFGTTFSGVAWAETQRADRRSAITSWPVSKTILAGETSEKVPTRLWYNGKKAEWGFTIPPSAPAEEIIEWFKLELDDSLGSMQSQIRSVGARGGRKVETLVTDYISALGEHLMYTLKQKLGEPVVKSVDIEFVVTVPAIWSDLAKERTRLACRVAKSLPKSNAPIHMISEPEAAAIYALHGLDPHGLKVNDCFLVCDAGGGTVDLIAYTITKLKPVLEVEEATAGTGGLCGSSFLNRRFVSFLKNRIGHLDGFDDELLAEAVDKFEKTVKRQFTANARPNDSFAIPVGGLQDKPELGIRRGRFALKASDLHAIFEPVVQEVIQLVKQQISDCKIPIRGVLMVGGFGASNYLKERLRNAIDKKIIVLQPPNAWLAVVHGAVMKGLALSAPAQLTTVRVQNRKARKHYGMQWDTTYSDDIHRPYSASAYYCKMDGCRKISVMNWFIKRGDDVSENKPYLTSFVWHIPASQGRFGKMSLNIYADNNNRQAVVKRDERVATLCRLEADLSHIPESELIHHQGADGLMYLKVRCEIESVYMSAYTQYTLIHKNQRYNTVTAEYV</sequence>
<dbReference type="PANTHER" id="PTHR14187:SF82">
    <property type="entry name" value="FAMILY CHAPERONE, PUTATIVE (AFU_ORTHOLOGUE AFUA_7G08575)-RELATED"/>
    <property type="match status" value="1"/>
</dbReference>
<dbReference type="AlphaFoldDB" id="A0AA39WDC9"/>
<dbReference type="InterPro" id="IPR043129">
    <property type="entry name" value="ATPase_NBD"/>
</dbReference>
<proteinExistence type="predicted"/>
<dbReference type="Gene3D" id="3.90.640.10">
    <property type="entry name" value="Actin, Chain A, domain 4"/>
    <property type="match status" value="1"/>
</dbReference>
<dbReference type="SUPFAM" id="SSF53067">
    <property type="entry name" value="Actin-like ATPase domain"/>
    <property type="match status" value="2"/>
</dbReference>
<protein>
    <submittedName>
        <fullName evidence="3">Uncharacterized protein</fullName>
    </submittedName>
</protein>
<dbReference type="GO" id="GO:0005524">
    <property type="term" value="F:ATP binding"/>
    <property type="evidence" value="ECO:0007669"/>
    <property type="project" value="UniProtKB-KW"/>
</dbReference>
<keyword evidence="2" id="KW-0067">ATP-binding</keyword>
<name>A0AA39WDC9_9PEZI</name>
<dbReference type="Pfam" id="PF00012">
    <property type="entry name" value="HSP70"/>
    <property type="match status" value="1"/>
</dbReference>
<gene>
    <name evidence="3" type="ORF">B0T14DRAFT_438063</name>
</gene>
<comment type="caution">
    <text evidence="3">The sequence shown here is derived from an EMBL/GenBank/DDBJ whole genome shotgun (WGS) entry which is preliminary data.</text>
</comment>
<evidence type="ECO:0000256" key="2">
    <source>
        <dbReference type="ARBA" id="ARBA00022840"/>
    </source>
</evidence>
<dbReference type="PRINTS" id="PR00301">
    <property type="entry name" value="HEATSHOCK70"/>
</dbReference>
<keyword evidence="1" id="KW-0547">Nucleotide-binding</keyword>
<dbReference type="InterPro" id="IPR013126">
    <property type="entry name" value="Hsp_70_fam"/>
</dbReference>
<evidence type="ECO:0000313" key="3">
    <source>
        <dbReference type="EMBL" id="KAK0613320.1"/>
    </source>
</evidence>
<evidence type="ECO:0000313" key="4">
    <source>
        <dbReference type="Proteomes" id="UP001175000"/>
    </source>
</evidence>
<dbReference type="EMBL" id="JAULSU010000006">
    <property type="protein sequence ID" value="KAK0613320.1"/>
    <property type="molecule type" value="Genomic_DNA"/>
</dbReference>
<keyword evidence="4" id="KW-1185">Reference proteome</keyword>
<evidence type="ECO:0000256" key="1">
    <source>
        <dbReference type="ARBA" id="ARBA00022741"/>
    </source>
</evidence>
<reference evidence="3" key="1">
    <citation type="submission" date="2023-06" db="EMBL/GenBank/DDBJ databases">
        <title>Genome-scale phylogeny and comparative genomics of the fungal order Sordariales.</title>
        <authorList>
            <consortium name="Lawrence Berkeley National Laboratory"/>
            <person name="Hensen N."/>
            <person name="Bonometti L."/>
            <person name="Westerberg I."/>
            <person name="Brannstrom I.O."/>
            <person name="Guillou S."/>
            <person name="Cros-Aarteil S."/>
            <person name="Calhoun S."/>
            <person name="Haridas S."/>
            <person name="Kuo A."/>
            <person name="Mondo S."/>
            <person name="Pangilinan J."/>
            <person name="Riley R."/>
            <person name="Labutti K."/>
            <person name="Andreopoulos B."/>
            <person name="Lipzen A."/>
            <person name="Chen C."/>
            <person name="Yanf M."/>
            <person name="Daum C."/>
            <person name="Ng V."/>
            <person name="Clum A."/>
            <person name="Steindorff A."/>
            <person name="Ohm R."/>
            <person name="Martin F."/>
            <person name="Silar P."/>
            <person name="Natvig D."/>
            <person name="Lalanne C."/>
            <person name="Gautier V."/>
            <person name="Ament-Velasquez S.L."/>
            <person name="Kruys A."/>
            <person name="Hutchinson M.I."/>
            <person name="Powell A.J."/>
            <person name="Barry K."/>
            <person name="Miller A.N."/>
            <person name="Grigoriev I.V."/>
            <person name="Debuchy R."/>
            <person name="Gladieux P."/>
            <person name="Thoren M.H."/>
            <person name="Johannesson H."/>
        </authorList>
    </citation>
    <scope>NUCLEOTIDE SEQUENCE</scope>
    <source>
        <strain evidence="3">CBS 606.72</strain>
    </source>
</reference>
<organism evidence="3 4">
    <name type="scientific">Immersiella caudata</name>
    <dbReference type="NCBI Taxonomy" id="314043"/>
    <lineage>
        <taxon>Eukaryota</taxon>
        <taxon>Fungi</taxon>
        <taxon>Dikarya</taxon>
        <taxon>Ascomycota</taxon>
        <taxon>Pezizomycotina</taxon>
        <taxon>Sordariomycetes</taxon>
        <taxon>Sordariomycetidae</taxon>
        <taxon>Sordariales</taxon>
        <taxon>Lasiosphaeriaceae</taxon>
        <taxon>Immersiella</taxon>
    </lineage>
</organism>
<dbReference type="PANTHER" id="PTHR14187">
    <property type="entry name" value="ALPHA KINASE/ELONGATION FACTOR 2 KINASE"/>
    <property type="match status" value="1"/>
</dbReference>
<dbReference type="Proteomes" id="UP001175000">
    <property type="component" value="Unassembled WGS sequence"/>
</dbReference>
<dbReference type="GO" id="GO:0140662">
    <property type="term" value="F:ATP-dependent protein folding chaperone"/>
    <property type="evidence" value="ECO:0007669"/>
    <property type="project" value="InterPro"/>
</dbReference>